<feature type="transmembrane region" description="Helical" evidence="1">
    <location>
        <begin position="36"/>
        <end position="56"/>
    </location>
</feature>
<dbReference type="EMBL" id="JABBPN010000004">
    <property type="protein sequence ID" value="NMO95350.1"/>
    <property type="molecule type" value="Genomic_DNA"/>
</dbReference>
<dbReference type="PANTHER" id="PTHR37814:SF1">
    <property type="entry name" value="MEMBRANE PROTEIN"/>
    <property type="match status" value="1"/>
</dbReference>
<dbReference type="RefSeq" id="WP_169504141.1">
    <property type="nucleotide sequence ID" value="NZ_JABBPN010000004.1"/>
</dbReference>
<evidence type="ECO:0000313" key="3">
    <source>
        <dbReference type="Proteomes" id="UP000565468"/>
    </source>
</evidence>
<dbReference type="InterPro" id="IPR038728">
    <property type="entry name" value="YkvI-like"/>
</dbReference>
<keyword evidence="1" id="KW-1133">Transmembrane helix</keyword>
<dbReference type="AlphaFoldDB" id="A0A848M541"/>
<keyword evidence="1" id="KW-0472">Membrane</keyword>
<feature type="transmembrane region" description="Helical" evidence="1">
    <location>
        <begin position="85"/>
        <end position="109"/>
    </location>
</feature>
<feature type="transmembrane region" description="Helical" evidence="1">
    <location>
        <begin position="139"/>
        <end position="162"/>
    </location>
</feature>
<keyword evidence="3" id="KW-1185">Reference proteome</keyword>
<keyword evidence="1" id="KW-0812">Transmembrane</keyword>
<accession>A0A848M541</accession>
<feature type="transmembrane region" description="Helical" evidence="1">
    <location>
        <begin position="182"/>
        <end position="204"/>
    </location>
</feature>
<feature type="transmembrane region" description="Helical" evidence="1">
    <location>
        <begin position="298"/>
        <end position="315"/>
    </location>
</feature>
<name>A0A848M541_PAELE</name>
<proteinExistence type="predicted"/>
<sequence>MNKRIHVFQIAFTYIGTIVGAGFATGREILQFFTQYGYLAVFTILLSTLLFILLGAKMMTLSRQIGAASYEDLNKHLFGERLGSIISLIMLVILIGVNSIMLAGAGSVFMENLNFHYQTGLLLTIIGTYLILRKGMTSILYMNSLVVPMMLALSLLIVSKSIHLPGADRFWTMSSDHSLPSVWLAPLLYTAFNLVMAMPVLVPLGSRTGSERTVRWGGILGGAGIGFMLMCAHFAMSAKMPGISQFEIPMGSIASQLGWLVQIIYILLIFLEIFSTFVANMYGITLQLQQRTSMNPRLITLGIMTACYVFSQFGFSSLLSILYPLFGALCLIWVTRLSVFGLSLARKI</sequence>
<dbReference type="Proteomes" id="UP000565468">
    <property type="component" value="Unassembled WGS sequence"/>
</dbReference>
<dbReference type="PANTHER" id="PTHR37814">
    <property type="entry name" value="CONSERVED MEMBRANE PROTEIN"/>
    <property type="match status" value="1"/>
</dbReference>
<feature type="transmembrane region" description="Helical" evidence="1">
    <location>
        <begin position="321"/>
        <end position="345"/>
    </location>
</feature>
<organism evidence="2 3">
    <name type="scientific">Paenibacillus lemnae</name>
    <dbReference type="NCBI Taxonomy" id="1330551"/>
    <lineage>
        <taxon>Bacteria</taxon>
        <taxon>Bacillati</taxon>
        <taxon>Bacillota</taxon>
        <taxon>Bacilli</taxon>
        <taxon>Bacillales</taxon>
        <taxon>Paenibacillaceae</taxon>
        <taxon>Paenibacillus</taxon>
    </lineage>
</organism>
<reference evidence="2 3" key="1">
    <citation type="submission" date="2020-04" db="EMBL/GenBank/DDBJ databases">
        <title>Paenibacillus algicola sp. nov., a novel marine bacterium producing alginate lyase.</title>
        <authorList>
            <person name="Huang H."/>
        </authorList>
    </citation>
    <scope>NUCLEOTIDE SEQUENCE [LARGE SCALE GENOMIC DNA]</scope>
    <source>
        <strain evidence="2 3">L7-75</strain>
    </source>
</reference>
<protein>
    <recommendedName>
        <fullName evidence="4">Transporter</fullName>
    </recommendedName>
</protein>
<evidence type="ECO:0008006" key="4">
    <source>
        <dbReference type="Google" id="ProtNLM"/>
    </source>
</evidence>
<feature type="transmembrane region" description="Helical" evidence="1">
    <location>
        <begin position="7"/>
        <end position="24"/>
    </location>
</feature>
<feature type="transmembrane region" description="Helical" evidence="1">
    <location>
        <begin position="256"/>
        <end position="278"/>
    </location>
</feature>
<evidence type="ECO:0000256" key="1">
    <source>
        <dbReference type="SAM" id="Phobius"/>
    </source>
</evidence>
<feature type="transmembrane region" description="Helical" evidence="1">
    <location>
        <begin position="216"/>
        <end position="236"/>
    </location>
</feature>
<evidence type="ECO:0000313" key="2">
    <source>
        <dbReference type="EMBL" id="NMO95350.1"/>
    </source>
</evidence>
<gene>
    <name evidence="2" type="ORF">HII30_06065</name>
</gene>
<feature type="transmembrane region" description="Helical" evidence="1">
    <location>
        <begin position="115"/>
        <end position="132"/>
    </location>
</feature>
<comment type="caution">
    <text evidence="2">The sequence shown here is derived from an EMBL/GenBank/DDBJ whole genome shotgun (WGS) entry which is preliminary data.</text>
</comment>